<reference evidence="1" key="2">
    <citation type="journal article" date="2015" name="Data Brief">
        <title>Shoot transcriptome of the giant reed, Arundo donax.</title>
        <authorList>
            <person name="Barrero R.A."/>
            <person name="Guerrero F.D."/>
            <person name="Moolhuijzen P."/>
            <person name="Goolsby J.A."/>
            <person name="Tidwell J."/>
            <person name="Bellgard S.E."/>
            <person name="Bellgard M.I."/>
        </authorList>
    </citation>
    <scope>NUCLEOTIDE SEQUENCE</scope>
    <source>
        <tissue evidence="1">Shoot tissue taken approximately 20 cm above the soil surface</tissue>
    </source>
</reference>
<name>A0A0A8ZDF5_ARUDO</name>
<evidence type="ECO:0000313" key="1">
    <source>
        <dbReference type="EMBL" id="JAD36846.1"/>
    </source>
</evidence>
<accession>A0A0A8ZDF5</accession>
<sequence length="161" mass="18755">MLIGLVPVSCTIGHMHSSSIYFECIRNIVHHKEGHTLVNPNFNISAIEFGKIHFRHPIPSNRSIMLNNPLSTTRLWWYGLGIDLMLESHELWWSRTCNTGLRNFSWNMLQRLGHLNLFLLQQTDGGHRQINLGLDFTELRSVLLHLLVDLINLQRQLLYSF</sequence>
<reference evidence="1" key="1">
    <citation type="submission" date="2014-09" db="EMBL/GenBank/DDBJ databases">
        <authorList>
            <person name="Magalhaes I.L.F."/>
            <person name="Oliveira U."/>
            <person name="Santos F.R."/>
            <person name="Vidigal T.H.D.A."/>
            <person name="Brescovit A.D."/>
            <person name="Santos A.J."/>
        </authorList>
    </citation>
    <scope>NUCLEOTIDE SEQUENCE</scope>
    <source>
        <tissue evidence="1">Shoot tissue taken approximately 20 cm above the soil surface</tissue>
    </source>
</reference>
<dbReference type="EMBL" id="GBRH01261049">
    <property type="protein sequence ID" value="JAD36846.1"/>
    <property type="molecule type" value="Transcribed_RNA"/>
</dbReference>
<dbReference type="AlphaFoldDB" id="A0A0A8ZDF5"/>
<organism evidence="1">
    <name type="scientific">Arundo donax</name>
    <name type="common">Giant reed</name>
    <name type="synonym">Donax arundinaceus</name>
    <dbReference type="NCBI Taxonomy" id="35708"/>
    <lineage>
        <taxon>Eukaryota</taxon>
        <taxon>Viridiplantae</taxon>
        <taxon>Streptophyta</taxon>
        <taxon>Embryophyta</taxon>
        <taxon>Tracheophyta</taxon>
        <taxon>Spermatophyta</taxon>
        <taxon>Magnoliopsida</taxon>
        <taxon>Liliopsida</taxon>
        <taxon>Poales</taxon>
        <taxon>Poaceae</taxon>
        <taxon>PACMAD clade</taxon>
        <taxon>Arundinoideae</taxon>
        <taxon>Arundineae</taxon>
        <taxon>Arundo</taxon>
    </lineage>
</organism>
<proteinExistence type="predicted"/>
<protein>
    <submittedName>
        <fullName evidence="1">Uncharacterized protein</fullName>
    </submittedName>
</protein>